<name>A0A653ETB5_9MYCO</name>
<proteinExistence type="predicted"/>
<dbReference type="PANTHER" id="PTHR48207:SF3">
    <property type="entry name" value="SUCCINATE--HYDROXYMETHYLGLUTARATE COA-TRANSFERASE"/>
    <property type="match status" value="1"/>
</dbReference>
<dbReference type="Gene3D" id="3.30.1540.10">
    <property type="entry name" value="formyl-coa transferase, domain 3"/>
    <property type="match status" value="1"/>
</dbReference>
<dbReference type="SUPFAM" id="SSF89796">
    <property type="entry name" value="CoA-transferase family III (CaiB/BaiF)"/>
    <property type="match status" value="1"/>
</dbReference>
<dbReference type="InterPro" id="IPR023606">
    <property type="entry name" value="CoA-Trfase_III_dom_1_sf"/>
</dbReference>
<keyword evidence="1 3" id="KW-0808">Transferase</keyword>
<gene>
    <name evidence="3" type="primary">bbsF_6</name>
    <name evidence="3" type="ORF">BIN_B_03604</name>
</gene>
<organism evidence="3">
    <name type="scientific">Mycobacterium riyadhense</name>
    <dbReference type="NCBI Taxonomy" id="486698"/>
    <lineage>
        <taxon>Bacteria</taxon>
        <taxon>Bacillati</taxon>
        <taxon>Actinomycetota</taxon>
        <taxon>Actinomycetes</taxon>
        <taxon>Mycobacteriales</taxon>
        <taxon>Mycobacteriaceae</taxon>
        <taxon>Mycobacterium</taxon>
    </lineage>
</organism>
<dbReference type="InterPro" id="IPR050483">
    <property type="entry name" value="CoA-transferase_III_domain"/>
</dbReference>
<evidence type="ECO:0000256" key="2">
    <source>
        <dbReference type="SAM" id="MobiDB-lite"/>
    </source>
</evidence>
<dbReference type="Pfam" id="PF02515">
    <property type="entry name" value="CoA_transf_3"/>
    <property type="match status" value="1"/>
</dbReference>
<dbReference type="InterPro" id="IPR003673">
    <property type="entry name" value="CoA-Trfase_fam_III"/>
</dbReference>
<accession>A0A653ETB5</accession>
<evidence type="ECO:0000256" key="1">
    <source>
        <dbReference type="ARBA" id="ARBA00022679"/>
    </source>
</evidence>
<dbReference type="AlphaFoldDB" id="A0A653ETB5"/>
<protein>
    <submittedName>
        <fullName evidence="3">Succinyl-CoA:(R)-benzylsuccinate CoA-transferase subunit BbsF</fullName>
    </submittedName>
</protein>
<dbReference type="PANTHER" id="PTHR48207">
    <property type="entry name" value="SUCCINATE--HYDROXYMETHYLGLUTARATE COA-TRANSFERASE"/>
    <property type="match status" value="1"/>
</dbReference>
<evidence type="ECO:0000313" key="3">
    <source>
        <dbReference type="EMBL" id="VTP00573.1"/>
    </source>
</evidence>
<dbReference type="InterPro" id="IPR044855">
    <property type="entry name" value="CoA-Trfase_III_dom3_sf"/>
</dbReference>
<feature type="region of interest" description="Disordered" evidence="2">
    <location>
        <begin position="424"/>
        <end position="450"/>
    </location>
</feature>
<dbReference type="EMBL" id="LR589105">
    <property type="protein sequence ID" value="VTP00573.1"/>
    <property type="molecule type" value="Genomic_DNA"/>
</dbReference>
<dbReference type="GO" id="GO:0008410">
    <property type="term" value="F:CoA-transferase activity"/>
    <property type="evidence" value="ECO:0007669"/>
    <property type="project" value="TreeGrafter"/>
</dbReference>
<dbReference type="Gene3D" id="3.40.50.10540">
    <property type="entry name" value="Crotonobetainyl-coa:carnitine coa-transferase, domain 1"/>
    <property type="match status" value="1"/>
</dbReference>
<sequence length="450" mass="48286">MMNHDAPPPLSPLLVADFSRILAGPYCTMTLADLGADVIKVERPEGDDTRAWGPPFVDHESTYYLGVNRNKRSIVLDLRDDDDLLLAKTLAEHADVLVENFRPGTMARFGLDEPTIRQANPALVYCSISAFGPGAGRQLAGYDLLVQALGGLMSVTGPDSDTPTKAGVALVDVLAGLFATVGILAALRERDRSGRGQHVEINLMSTLLSALANQSASYVLAGQIPHAMGNGHVSIAPYDTYPTGDGMIVLAVGNDKQFGQLCDALRISALARDQRFRTNELRVRNRAQLREHLERALASSSARYWTKLLPALGIPAGAVNNIADAFAFAEQLGLQPIQNTEDGDNRLGRQVASPITLSATPVSYRTRAPLLGEHGTDIRSWLASLARQGDPDDHNPGHLHKPNTVERARLLGDRQRLVRCGTADPRHGSCLCPPGSTAPASRGLRPGTAT</sequence>
<reference evidence="3" key="1">
    <citation type="submission" date="2019-05" db="EMBL/GenBank/DDBJ databases">
        <authorList>
            <person name="Naeem R."/>
            <person name="Antony C."/>
            <person name="Guan Q."/>
        </authorList>
    </citation>
    <scope>NUCLEOTIDE SEQUENCE</scope>
    <source>
        <strain evidence="3">2</strain>
    </source>
</reference>